<feature type="compositionally biased region" description="Acidic residues" evidence="1">
    <location>
        <begin position="50"/>
        <end position="59"/>
    </location>
</feature>
<name>A0A7T8KK38_CALRO</name>
<organism evidence="2 3">
    <name type="scientific">Caligus rogercresseyi</name>
    <name type="common">Sea louse</name>
    <dbReference type="NCBI Taxonomy" id="217165"/>
    <lineage>
        <taxon>Eukaryota</taxon>
        <taxon>Metazoa</taxon>
        <taxon>Ecdysozoa</taxon>
        <taxon>Arthropoda</taxon>
        <taxon>Crustacea</taxon>
        <taxon>Multicrustacea</taxon>
        <taxon>Hexanauplia</taxon>
        <taxon>Copepoda</taxon>
        <taxon>Siphonostomatoida</taxon>
        <taxon>Caligidae</taxon>
        <taxon>Caligus</taxon>
    </lineage>
</organism>
<dbReference type="AlphaFoldDB" id="A0A7T8KK38"/>
<proteinExistence type="predicted"/>
<dbReference type="EMBL" id="CP045891">
    <property type="protein sequence ID" value="QQP57280.1"/>
    <property type="molecule type" value="Genomic_DNA"/>
</dbReference>
<accession>A0A7T8KK38</accession>
<evidence type="ECO:0000256" key="1">
    <source>
        <dbReference type="SAM" id="MobiDB-lite"/>
    </source>
</evidence>
<protein>
    <submittedName>
        <fullName evidence="2">Uncharacterized protein</fullName>
    </submittedName>
</protein>
<reference evidence="3" key="1">
    <citation type="submission" date="2021-01" db="EMBL/GenBank/DDBJ databases">
        <title>Caligus Genome Assembly.</title>
        <authorList>
            <person name="Gallardo-Escarate C."/>
        </authorList>
    </citation>
    <scope>NUCLEOTIDE SEQUENCE [LARGE SCALE GENOMIC DNA]</scope>
</reference>
<sequence length="74" mass="8622">MHHLSRYLMAFNDQATAYVLKTQLESLANHWERLKLSAPEEYKVRHSEQEPLEGTDEGEWNGRGNVEGPELKRV</sequence>
<feature type="compositionally biased region" description="Basic and acidic residues" evidence="1">
    <location>
        <begin position="39"/>
        <end position="49"/>
    </location>
</feature>
<feature type="region of interest" description="Disordered" evidence="1">
    <location>
        <begin position="39"/>
        <end position="74"/>
    </location>
</feature>
<gene>
    <name evidence="2" type="ORF">FKW44_002207</name>
</gene>
<dbReference type="Proteomes" id="UP000595437">
    <property type="component" value="Chromosome 2"/>
</dbReference>
<evidence type="ECO:0000313" key="3">
    <source>
        <dbReference type="Proteomes" id="UP000595437"/>
    </source>
</evidence>
<evidence type="ECO:0000313" key="2">
    <source>
        <dbReference type="EMBL" id="QQP57280.1"/>
    </source>
</evidence>
<keyword evidence="3" id="KW-1185">Reference proteome</keyword>